<keyword evidence="2" id="KW-0805">Transcription regulation</keyword>
<keyword evidence="7" id="KW-1185">Reference proteome</keyword>
<organism evidence="6 7">
    <name type="scientific">Vibrio agarivorans</name>
    <dbReference type="NCBI Taxonomy" id="153622"/>
    <lineage>
        <taxon>Bacteria</taxon>
        <taxon>Pseudomonadati</taxon>
        <taxon>Pseudomonadota</taxon>
        <taxon>Gammaproteobacteria</taxon>
        <taxon>Vibrionales</taxon>
        <taxon>Vibrionaceae</taxon>
        <taxon>Vibrio</taxon>
    </lineage>
</organism>
<proteinExistence type="inferred from homology"/>
<gene>
    <name evidence="6" type="ORF">QWJ08_17720</name>
</gene>
<dbReference type="RefSeq" id="WP_289963245.1">
    <property type="nucleotide sequence ID" value="NZ_JAUEOZ010000002.1"/>
</dbReference>
<dbReference type="InterPro" id="IPR058163">
    <property type="entry name" value="LysR-type_TF_proteobact-type"/>
</dbReference>
<dbReference type="Pfam" id="PF00126">
    <property type="entry name" value="HTH_1"/>
    <property type="match status" value="1"/>
</dbReference>
<dbReference type="SUPFAM" id="SSF53850">
    <property type="entry name" value="Periplasmic binding protein-like II"/>
    <property type="match status" value="1"/>
</dbReference>
<dbReference type="Pfam" id="PF03466">
    <property type="entry name" value="LysR_substrate"/>
    <property type="match status" value="1"/>
</dbReference>
<keyword evidence="3" id="KW-0238">DNA-binding</keyword>
<protein>
    <submittedName>
        <fullName evidence="6">LysR family transcriptional regulator</fullName>
    </submittedName>
</protein>
<comment type="caution">
    <text evidence="6">The sequence shown here is derived from an EMBL/GenBank/DDBJ whole genome shotgun (WGS) entry which is preliminary data.</text>
</comment>
<dbReference type="CDD" id="cd08422">
    <property type="entry name" value="PBP2_CrgA_like"/>
    <property type="match status" value="1"/>
</dbReference>
<evidence type="ECO:0000256" key="1">
    <source>
        <dbReference type="ARBA" id="ARBA00009437"/>
    </source>
</evidence>
<dbReference type="PROSITE" id="PS50931">
    <property type="entry name" value="HTH_LYSR"/>
    <property type="match status" value="1"/>
</dbReference>
<dbReference type="Gene3D" id="3.40.190.290">
    <property type="match status" value="1"/>
</dbReference>
<dbReference type="InterPro" id="IPR036390">
    <property type="entry name" value="WH_DNA-bd_sf"/>
</dbReference>
<evidence type="ECO:0000259" key="5">
    <source>
        <dbReference type="PROSITE" id="PS50931"/>
    </source>
</evidence>
<evidence type="ECO:0000313" key="6">
    <source>
        <dbReference type="EMBL" id="MDN2483187.1"/>
    </source>
</evidence>
<dbReference type="InterPro" id="IPR036388">
    <property type="entry name" value="WH-like_DNA-bd_sf"/>
</dbReference>
<keyword evidence="4" id="KW-0804">Transcription</keyword>
<evidence type="ECO:0000256" key="4">
    <source>
        <dbReference type="ARBA" id="ARBA00023163"/>
    </source>
</evidence>
<evidence type="ECO:0000256" key="3">
    <source>
        <dbReference type="ARBA" id="ARBA00023125"/>
    </source>
</evidence>
<dbReference type="EMBL" id="JAUEOZ010000002">
    <property type="protein sequence ID" value="MDN2483187.1"/>
    <property type="molecule type" value="Genomic_DNA"/>
</dbReference>
<dbReference type="PANTHER" id="PTHR30537:SF68">
    <property type="entry name" value="TRANSCRIPTIONAL REGULATOR-RELATED"/>
    <property type="match status" value="1"/>
</dbReference>
<dbReference type="SUPFAM" id="SSF46785">
    <property type="entry name" value="Winged helix' DNA-binding domain"/>
    <property type="match status" value="1"/>
</dbReference>
<sequence>MKLEDIKIFSKVVELGSFTAAAKAFDIPRGKVSRKVNELEQHLNTQLFHRTTRSLSLTNHGETYYKQIIQAIDIIDSAGAQVSRDNPALTGRVKLGLLPSTYTHVQPTLFKFQDAYPEVQLDIRTITNGLEDLINQGLDIAFHSGSLGDTNLVAKHLLAIERCLVASPEYLARYGSPQDSSELVEHDAVCFRHPSGHVEEEWPMNGIVVPVSPRLICDSIGFIMSATMEGRGISYLPRVMILEELANGSLVEFLPSEDVYREDGWLLYPPRQTLNQASRTLIDWIVNDSIRLAGEE</sequence>
<feature type="domain" description="HTH lysR-type" evidence="5">
    <location>
        <begin position="1"/>
        <end position="58"/>
    </location>
</feature>
<dbReference type="InterPro" id="IPR000847">
    <property type="entry name" value="LysR_HTH_N"/>
</dbReference>
<name>A0ABT7Y574_9VIBR</name>
<dbReference type="Proteomes" id="UP001169719">
    <property type="component" value="Unassembled WGS sequence"/>
</dbReference>
<reference evidence="6" key="1">
    <citation type="submission" date="2024-05" db="EMBL/GenBank/DDBJ databases">
        <title>Genome Sequences of Four Agar- Degrading Marine Bacteria.</title>
        <authorList>
            <person name="Phillips E.K."/>
            <person name="Shaffer J.C."/>
            <person name="Henson M.W."/>
            <person name="Temperton B."/>
            <person name="Thrash C.J."/>
            <person name="Martin M.O."/>
        </authorList>
    </citation>
    <scope>NUCLEOTIDE SEQUENCE</scope>
    <source>
        <strain evidence="6">EKP203</strain>
    </source>
</reference>
<evidence type="ECO:0000256" key="2">
    <source>
        <dbReference type="ARBA" id="ARBA00023015"/>
    </source>
</evidence>
<dbReference type="InterPro" id="IPR005119">
    <property type="entry name" value="LysR_subst-bd"/>
</dbReference>
<accession>A0ABT7Y574</accession>
<comment type="similarity">
    <text evidence="1">Belongs to the LysR transcriptional regulatory family.</text>
</comment>
<dbReference type="PANTHER" id="PTHR30537">
    <property type="entry name" value="HTH-TYPE TRANSCRIPTIONAL REGULATOR"/>
    <property type="match status" value="1"/>
</dbReference>
<evidence type="ECO:0000313" key="7">
    <source>
        <dbReference type="Proteomes" id="UP001169719"/>
    </source>
</evidence>
<dbReference type="Gene3D" id="1.10.10.10">
    <property type="entry name" value="Winged helix-like DNA-binding domain superfamily/Winged helix DNA-binding domain"/>
    <property type="match status" value="1"/>
</dbReference>